<dbReference type="InterPro" id="IPR013216">
    <property type="entry name" value="Methyltransf_11"/>
</dbReference>
<dbReference type="CDD" id="cd02440">
    <property type="entry name" value="AdoMet_MTases"/>
    <property type="match status" value="1"/>
</dbReference>
<reference evidence="2 3" key="1">
    <citation type="journal article" date="2019" name="Nat. Microbiol.">
        <title>Mediterranean grassland soil C-N compound turnover is dependent on rainfall and depth, and is mediated by genomically divergent microorganisms.</title>
        <authorList>
            <person name="Diamond S."/>
            <person name="Andeer P.F."/>
            <person name="Li Z."/>
            <person name="Crits-Christoph A."/>
            <person name="Burstein D."/>
            <person name="Anantharaman K."/>
            <person name="Lane K.R."/>
            <person name="Thomas B.C."/>
            <person name="Pan C."/>
            <person name="Northen T.R."/>
            <person name="Banfield J.F."/>
        </authorList>
    </citation>
    <scope>NUCLEOTIDE SEQUENCE [LARGE SCALE GENOMIC DNA]</scope>
    <source>
        <strain evidence="2">NP_6</strain>
    </source>
</reference>
<keyword evidence="2" id="KW-0808">Transferase</keyword>
<dbReference type="EMBL" id="VBAN01000338">
    <property type="protein sequence ID" value="TMI79304.1"/>
    <property type="molecule type" value="Genomic_DNA"/>
</dbReference>
<dbReference type="Pfam" id="PF08241">
    <property type="entry name" value="Methyltransf_11"/>
    <property type="match status" value="1"/>
</dbReference>
<protein>
    <submittedName>
        <fullName evidence="2">Class I SAM-dependent methyltransferase</fullName>
    </submittedName>
</protein>
<dbReference type="AlphaFoldDB" id="A0A537J6V8"/>
<name>A0A537J6V8_9BACT</name>
<accession>A0A537J6V8</accession>
<dbReference type="GO" id="GO:0032259">
    <property type="term" value="P:methylation"/>
    <property type="evidence" value="ECO:0007669"/>
    <property type="project" value="UniProtKB-KW"/>
</dbReference>
<keyword evidence="2" id="KW-0489">Methyltransferase</keyword>
<evidence type="ECO:0000259" key="1">
    <source>
        <dbReference type="Pfam" id="PF08241"/>
    </source>
</evidence>
<proteinExistence type="predicted"/>
<organism evidence="2 3">
    <name type="scientific">Candidatus Segetimicrobium genomatis</name>
    <dbReference type="NCBI Taxonomy" id="2569760"/>
    <lineage>
        <taxon>Bacteria</taxon>
        <taxon>Bacillati</taxon>
        <taxon>Candidatus Sysuimicrobiota</taxon>
        <taxon>Candidatus Sysuimicrobiia</taxon>
        <taxon>Candidatus Sysuimicrobiales</taxon>
        <taxon>Candidatus Segetimicrobiaceae</taxon>
        <taxon>Candidatus Segetimicrobium</taxon>
    </lineage>
</organism>
<gene>
    <name evidence="2" type="ORF">E6H03_10545</name>
</gene>
<evidence type="ECO:0000313" key="3">
    <source>
        <dbReference type="Proteomes" id="UP000318093"/>
    </source>
</evidence>
<evidence type="ECO:0000313" key="2">
    <source>
        <dbReference type="EMBL" id="TMI79304.1"/>
    </source>
</evidence>
<feature type="domain" description="Methyltransferase type 11" evidence="1">
    <location>
        <begin position="18"/>
        <end position="111"/>
    </location>
</feature>
<dbReference type="SUPFAM" id="SSF53335">
    <property type="entry name" value="S-adenosyl-L-methionine-dependent methyltransferases"/>
    <property type="match status" value="1"/>
</dbReference>
<feature type="non-terminal residue" evidence="2">
    <location>
        <position position="169"/>
    </location>
</feature>
<dbReference type="PANTHER" id="PTHR43591:SF24">
    <property type="entry name" value="2-METHOXY-6-POLYPRENYL-1,4-BENZOQUINOL METHYLASE, MITOCHONDRIAL"/>
    <property type="match status" value="1"/>
</dbReference>
<dbReference type="GO" id="GO:0008757">
    <property type="term" value="F:S-adenosylmethionine-dependent methyltransferase activity"/>
    <property type="evidence" value="ECO:0007669"/>
    <property type="project" value="InterPro"/>
</dbReference>
<dbReference type="Proteomes" id="UP000318093">
    <property type="component" value="Unassembled WGS sequence"/>
</dbReference>
<dbReference type="PANTHER" id="PTHR43591">
    <property type="entry name" value="METHYLTRANSFERASE"/>
    <property type="match status" value="1"/>
</dbReference>
<dbReference type="Gene3D" id="3.40.50.150">
    <property type="entry name" value="Vaccinia Virus protein VP39"/>
    <property type="match status" value="1"/>
</dbReference>
<comment type="caution">
    <text evidence="2">The sequence shown here is derived from an EMBL/GenBank/DDBJ whole genome shotgun (WGS) entry which is preliminary data.</text>
</comment>
<dbReference type="InterPro" id="IPR029063">
    <property type="entry name" value="SAM-dependent_MTases_sf"/>
</dbReference>
<sequence>MADLEALKRRVHPGQRVLDIATGSGNTALAAARRGGTVTGIDFVPALLERGRERAAAERLTINFQAGDAEALGFPDASFDIVVSTFGAMFAPDQERTAREILRVCRPGGKIGLATWPPDSLIGELFRTVARFVPPPAGARPPVLWGTEDRLRELFGGAVASLRAARRPI</sequence>